<accession>A0A9X0CTM8</accession>
<feature type="signal peptide" evidence="2">
    <location>
        <begin position="1"/>
        <end position="17"/>
    </location>
</feature>
<sequence length="89" mass="9982">MLHFTVGLMLLVCAVQAVPSDEPAPYENINITAYEELQLQQGDMIPDPSYGRAGHKSRRWPNGVLSYIIHDSLAREPQAMKAIKEAMEE</sequence>
<gene>
    <name evidence="4" type="ORF">OS493_039908</name>
</gene>
<proteinExistence type="predicted"/>
<feature type="chain" id="PRO_5040879782" description="Peptidase M12A domain-containing protein" evidence="2">
    <location>
        <begin position="18"/>
        <end position="89"/>
    </location>
</feature>
<dbReference type="PROSITE" id="PS51864">
    <property type="entry name" value="ASTACIN"/>
    <property type="match status" value="1"/>
</dbReference>
<dbReference type="InterPro" id="IPR001506">
    <property type="entry name" value="Peptidase_M12A"/>
</dbReference>
<dbReference type="GO" id="GO:0004222">
    <property type="term" value="F:metalloendopeptidase activity"/>
    <property type="evidence" value="ECO:0007669"/>
    <property type="project" value="InterPro"/>
</dbReference>
<dbReference type="Proteomes" id="UP001163046">
    <property type="component" value="Unassembled WGS sequence"/>
</dbReference>
<feature type="domain" description="Peptidase M12A" evidence="3">
    <location>
        <begin position="53"/>
        <end position="89"/>
    </location>
</feature>
<dbReference type="GO" id="GO:0006508">
    <property type="term" value="P:proteolysis"/>
    <property type="evidence" value="ECO:0007669"/>
    <property type="project" value="InterPro"/>
</dbReference>
<keyword evidence="2" id="KW-0732">Signal</keyword>
<comment type="caution">
    <text evidence="1">Lacks conserved residue(s) required for the propagation of feature annotation.</text>
</comment>
<organism evidence="4 5">
    <name type="scientific">Desmophyllum pertusum</name>
    <dbReference type="NCBI Taxonomy" id="174260"/>
    <lineage>
        <taxon>Eukaryota</taxon>
        <taxon>Metazoa</taxon>
        <taxon>Cnidaria</taxon>
        <taxon>Anthozoa</taxon>
        <taxon>Hexacorallia</taxon>
        <taxon>Scleractinia</taxon>
        <taxon>Caryophylliina</taxon>
        <taxon>Caryophylliidae</taxon>
        <taxon>Desmophyllum</taxon>
    </lineage>
</organism>
<evidence type="ECO:0000256" key="2">
    <source>
        <dbReference type="SAM" id="SignalP"/>
    </source>
</evidence>
<evidence type="ECO:0000259" key="3">
    <source>
        <dbReference type="PROSITE" id="PS51864"/>
    </source>
</evidence>
<name>A0A9X0CTM8_9CNID</name>
<evidence type="ECO:0000256" key="1">
    <source>
        <dbReference type="PROSITE-ProRule" id="PRU01211"/>
    </source>
</evidence>
<comment type="caution">
    <text evidence="4">The sequence shown here is derived from an EMBL/GenBank/DDBJ whole genome shotgun (WGS) entry which is preliminary data.</text>
</comment>
<reference evidence="4" key="1">
    <citation type="submission" date="2023-01" db="EMBL/GenBank/DDBJ databases">
        <title>Genome assembly of the deep-sea coral Lophelia pertusa.</title>
        <authorList>
            <person name="Herrera S."/>
            <person name="Cordes E."/>
        </authorList>
    </citation>
    <scope>NUCLEOTIDE SEQUENCE</scope>
    <source>
        <strain evidence="4">USNM1676648</strain>
        <tissue evidence="4">Polyp</tissue>
    </source>
</reference>
<protein>
    <recommendedName>
        <fullName evidence="3">Peptidase M12A domain-containing protein</fullName>
    </recommendedName>
</protein>
<dbReference type="AlphaFoldDB" id="A0A9X0CTM8"/>
<evidence type="ECO:0000313" key="4">
    <source>
        <dbReference type="EMBL" id="KAJ7375642.1"/>
    </source>
</evidence>
<dbReference type="EMBL" id="MU826606">
    <property type="protein sequence ID" value="KAJ7375642.1"/>
    <property type="molecule type" value="Genomic_DNA"/>
</dbReference>
<evidence type="ECO:0000313" key="5">
    <source>
        <dbReference type="Proteomes" id="UP001163046"/>
    </source>
</evidence>
<keyword evidence="5" id="KW-1185">Reference proteome</keyword>